<dbReference type="PROSITE" id="PS50896">
    <property type="entry name" value="LISH"/>
    <property type="match status" value="1"/>
</dbReference>
<feature type="compositionally biased region" description="Low complexity" evidence="1">
    <location>
        <begin position="214"/>
        <end position="229"/>
    </location>
</feature>
<feature type="region of interest" description="Disordered" evidence="1">
    <location>
        <begin position="432"/>
        <end position="467"/>
    </location>
</feature>
<feature type="domain" description="Srp40 C-terminal" evidence="2">
    <location>
        <begin position="380"/>
        <end position="461"/>
    </location>
</feature>
<dbReference type="KEGG" id="pti:PHATRDRAFT_50527"/>
<dbReference type="GO" id="GO:0005730">
    <property type="term" value="C:nucleolus"/>
    <property type="evidence" value="ECO:0007669"/>
    <property type="project" value="UniProtKB-ARBA"/>
</dbReference>
<feature type="compositionally biased region" description="Low complexity" evidence="1">
    <location>
        <begin position="144"/>
        <end position="160"/>
    </location>
</feature>
<dbReference type="OrthoDB" id="5599646at2759"/>
<feature type="compositionally biased region" description="Polar residues" evidence="1">
    <location>
        <begin position="134"/>
        <end position="143"/>
    </location>
</feature>
<reference evidence="4" key="2">
    <citation type="submission" date="2008-08" db="EMBL/GenBank/DDBJ databases">
        <authorList>
            <consortium name="Diatom Consortium"/>
            <person name="Grigoriev I."/>
            <person name="Grimwood J."/>
            <person name="Kuo A."/>
            <person name="Otillar R.P."/>
            <person name="Salamov A."/>
            <person name="Detter J.C."/>
            <person name="Lindquist E."/>
            <person name="Shapiro H."/>
            <person name="Lucas S."/>
            <person name="Glavina del Rio T."/>
            <person name="Pitluck S."/>
            <person name="Rokhsar D."/>
            <person name="Bowler C."/>
        </authorList>
    </citation>
    <scope>GENOME REANNOTATION</scope>
    <source>
        <strain evidence="4">CCAP 1055/1</strain>
    </source>
</reference>
<protein>
    <recommendedName>
        <fullName evidence="2">Srp40 C-terminal domain-containing protein</fullName>
    </recommendedName>
</protein>
<dbReference type="AlphaFoldDB" id="B7GED9"/>
<organism evidence="3 4">
    <name type="scientific">Phaeodactylum tricornutum (strain CCAP 1055/1)</name>
    <dbReference type="NCBI Taxonomy" id="556484"/>
    <lineage>
        <taxon>Eukaryota</taxon>
        <taxon>Sar</taxon>
        <taxon>Stramenopiles</taxon>
        <taxon>Ochrophyta</taxon>
        <taxon>Bacillariophyta</taxon>
        <taxon>Bacillariophyceae</taxon>
        <taxon>Bacillariophycidae</taxon>
        <taxon>Naviculales</taxon>
        <taxon>Phaeodactylaceae</taxon>
        <taxon>Phaeodactylum</taxon>
    </lineage>
</organism>
<keyword evidence="4" id="KW-1185">Reference proteome</keyword>
<dbReference type="InParanoid" id="B7GED9"/>
<feature type="compositionally biased region" description="Basic and acidic residues" evidence="1">
    <location>
        <begin position="164"/>
        <end position="185"/>
    </location>
</feature>
<evidence type="ECO:0000256" key="1">
    <source>
        <dbReference type="SAM" id="MobiDB-lite"/>
    </source>
</evidence>
<sequence length="467" mass="49924">MAKRRPSAGAVAIEQHPIFPCDGQMQKTKANDEVNMAMAVLAFLQSQKYAKTAASFRKELSAKGIDVGGKVVLRKLTWEAVESHEASGSEDSDEAKPEEKIEMHRATQRAGDRNSSESSDSSSSSESEEVEASTKTPASKMQASSKKSIGTSSSSSSDSESSTDDSKSTVKKPDSLAKSHPEKSSDNCSSESDSSSSSDSESSDDDDAPRISKKIAVTTKKAKGKAGSSPQEMADSSTKSKRRTKTEIAISKSSDVDPSSSSEDEAPPPTKKVRLEAKAGVVSPEDSDSNVSDVEVSDVSSVEVSSSDGSDSDSSSSDEESEDENDIQERIKLKRRDAAKKAQEAAKAAHEWRPSAEKKKVEIKAAAGTDGAQALSKGKPFQRVDSEFWGRVAVKDGGAMADNSYEGLFGDNGYGAQSSAKLLTVRGKNFTKEKNKRKRSFNGLSRTGGQIDTERSYSTKYQYSDDE</sequence>
<evidence type="ECO:0000313" key="3">
    <source>
        <dbReference type="EMBL" id="EEC42956.1"/>
    </source>
</evidence>
<dbReference type="InterPro" id="IPR007718">
    <property type="entry name" value="Srp40_C"/>
</dbReference>
<feature type="compositionally biased region" description="Acidic residues" evidence="1">
    <location>
        <begin position="316"/>
        <end position="326"/>
    </location>
</feature>
<accession>B7GED9</accession>
<name>B7GED9_PHATC</name>
<feature type="compositionally biased region" description="Low complexity" evidence="1">
    <location>
        <begin position="281"/>
        <end position="315"/>
    </location>
</feature>
<feature type="compositionally biased region" description="Low complexity" evidence="1">
    <location>
        <begin position="116"/>
        <end position="125"/>
    </location>
</feature>
<evidence type="ECO:0000313" key="4">
    <source>
        <dbReference type="Proteomes" id="UP000000759"/>
    </source>
</evidence>
<dbReference type="GeneID" id="7199371"/>
<dbReference type="EMBL" id="CM000633">
    <property type="protein sequence ID" value="EEC42956.1"/>
    <property type="molecule type" value="Genomic_DNA"/>
</dbReference>
<feature type="compositionally biased region" description="Basic and acidic residues" evidence="1">
    <location>
        <begin position="339"/>
        <end position="363"/>
    </location>
</feature>
<feature type="compositionally biased region" description="Polar residues" evidence="1">
    <location>
        <begin position="442"/>
        <end position="451"/>
    </location>
</feature>
<evidence type="ECO:0000259" key="2">
    <source>
        <dbReference type="Pfam" id="PF05022"/>
    </source>
</evidence>
<dbReference type="RefSeq" id="XP_002185469.1">
    <property type="nucleotide sequence ID" value="XM_002185433.1"/>
</dbReference>
<dbReference type="Proteomes" id="UP000000759">
    <property type="component" value="Chromosome 31"/>
</dbReference>
<proteinExistence type="predicted"/>
<dbReference type="STRING" id="556484.B7GED9"/>
<feature type="compositionally biased region" description="Low complexity" evidence="1">
    <location>
        <begin position="186"/>
        <end position="200"/>
    </location>
</feature>
<feature type="compositionally biased region" description="Basic and acidic residues" evidence="1">
    <location>
        <begin position="94"/>
        <end position="115"/>
    </location>
</feature>
<gene>
    <name evidence="3" type="ORF">PHATRDRAFT_50527</name>
</gene>
<feature type="compositionally biased region" description="Polar residues" evidence="1">
    <location>
        <begin position="458"/>
        <end position="467"/>
    </location>
</feature>
<dbReference type="PaxDb" id="2850-Phatr50527"/>
<dbReference type="Pfam" id="PF05022">
    <property type="entry name" value="SRP40_C"/>
    <property type="match status" value="1"/>
</dbReference>
<feature type="compositionally biased region" description="Low complexity" evidence="1">
    <location>
        <begin position="251"/>
        <end position="261"/>
    </location>
</feature>
<reference evidence="3 4" key="1">
    <citation type="journal article" date="2008" name="Nature">
        <title>The Phaeodactylum genome reveals the evolutionary history of diatom genomes.</title>
        <authorList>
            <person name="Bowler C."/>
            <person name="Allen A.E."/>
            <person name="Badger J.H."/>
            <person name="Grimwood J."/>
            <person name="Jabbari K."/>
            <person name="Kuo A."/>
            <person name="Maheswari U."/>
            <person name="Martens C."/>
            <person name="Maumus F."/>
            <person name="Otillar R.P."/>
            <person name="Rayko E."/>
            <person name="Salamov A."/>
            <person name="Vandepoele K."/>
            <person name="Beszteri B."/>
            <person name="Gruber A."/>
            <person name="Heijde M."/>
            <person name="Katinka M."/>
            <person name="Mock T."/>
            <person name="Valentin K."/>
            <person name="Verret F."/>
            <person name="Berges J.A."/>
            <person name="Brownlee C."/>
            <person name="Cadoret J.P."/>
            <person name="Chiovitti A."/>
            <person name="Choi C.J."/>
            <person name="Coesel S."/>
            <person name="De Martino A."/>
            <person name="Detter J.C."/>
            <person name="Durkin C."/>
            <person name="Falciatore A."/>
            <person name="Fournet J."/>
            <person name="Haruta M."/>
            <person name="Huysman M.J."/>
            <person name="Jenkins B.D."/>
            <person name="Jiroutova K."/>
            <person name="Jorgensen R.E."/>
            <person name="Joubert Y."/>
            <person name="Kaplan A."/>
            <person name="Kroger N."/>
            <person name="Kroth P.G."/>
            <person name="La Roche J."/>
            <person name="Lindquist E."/>
            <person name="Lommer M."/>
            <person name="Martin-Jezequel V."/>
            <person name="Lopez P.J."/>
            <person name="Lucas S."/>
            <person name="Mangogna M."/>
            <person name="McGinnis K."/>
            <person name="Medlin L.K."/>
            <person name="Montsant A."/>
            <person name="Oudot-Le Secq M.P."/>
            <person name="Napoli C."/>
            <person name="Obornik M."/>
            <person name="Parker M.S."/>
            <person name="Petit J.L."/>
            <person name="Porcel B.M."/>
            <person name="Poulsen N."/>
            <person name="Robison M."/>
            <person name="Rychlewski L."/>
            <person name="Rynearson T.A."/>
            <person name="Schmutz J."/>
            <person name="Shapiro H."/>
            <person name="Siaut M."/>
            <person name="Stanley M."/>
            <person name="Sussman M.R."/>
            <person name="Taylor A.R."/>
            <person name="Vardi A."/>
            <person name="von Dassow P."/>
            <person name="Vyverman W."/>
            <person name="Willis A."/>
            <person name="Wyrwicz L.S."/>
            <person name="Rokhsar D.S."/>
            <person name="Weissenbach J."/>
            <person name="Armbrust E.V."/>
            <person name="Green B.R."/>
            <person name="Van de Peer Y."/>
            <person name="Grigoriev I.V."/>
        </authorList>
    </citation>
    <scope>NUCLEOTIDE SEQUENCE [LARGE SCALE GENOMIC DNA]</scope>
    <source>
        <strain evidence="3 4">CCAP 1055/1</strain>
    </source>
</reference>
<dbReference type="eggNOG" id="ENOG502S112">
    <property type="taxonomic scope" value="Eukaryota"/>
</dbReference>
<dbReference type="HOGENOM" id="CLU_592475_0_0_1"/>
<dbReference type="InterPro" id="IPR006594">
    <property type="entry name" value="LisH"/>
</dbReference>
<feature type="region of interest" description="Disordered" evidence="1">
    <location>
        <begin position="81"/>
        <end position="380"/>
    </location>
</feature>